<proteinExistence type="predicted"/>
<evidence type="ECO:0000256" key="1">
    <source>
        <dbReference type="SAM" id="MobiDB-lite"/>
    </source>
</evidence>
<organism evidence="2 3">
    <name type="scientific">Chlamydomonas incerta</name>
    <dbReference type="NCBI Taxonomy" id="51695"/>
    <lineage>
        <taxon>Eukaryota</taxon>
        <taxon>Viridiplantae</taxon>
        <taxon>Chlorophyta</taxon>
        <taxon>core chlorophytes</taxon>
        <taxon>Chlorophyceae</taxon>
        <taxon>CS clade</taxon>
        <taxon>Chlamydomonadales</taxon>
        <taxon>Chlamydomonadaceae</taxon>
        <taxon>Chlamydomonas</taxon>
    </lineage>
</organism>
<evidence type="ECO:0000313" key="2">
    <source>
        <dbReference type="EMBL" id="KAG2429550.1"/>
    </source>
</evidence>
<feature type="compositionally biased region" description="Gly residues" evidence="1">
    <location>
        <begin position="992"/>
        <end position="1003"/>
    </location>
</feature>
<keyword evidence="3" id="KW-1185">Reference proteome</keyword>
<dbReference type="PANTHER" id="PTHR48125:SF10">
    <property type="entry name" value="OS12G0136300 PROTEIN"/>
    <property type="match status" value="1"/>
</dbReference>
<dbReference type="Proteomes" id="UP000650467">
    <property type="component" value="Unassembled WGS sequence"/>
</dbReference>
<evidence type="ECO:0000313" key="3">
    <source>
        <dbReference type="Proteomes" id="UP000650467"/>
    </source>
</evidence>
<dbReference type="AlphaFoldDB" id="A0A835VVL4"/>
<gene>
    <name evidence="2" type="ORF">HXX76_010785</name>
</gene>
<reference evidence="2" key="1">
    <citation type="journal article" date="2020" name="bioRxiv">
        <title>Comparative genomics of Chlamydomonas.</title>
        <authorList>
            <person name="Craig R.J."/>
            <person name="Hasan A.R."/>
            <person name="Ness R.W."/>
            <person name="Keightley P.D."/>
        </authorList>
    </citation>
    <scope>NUCLEOTIDE SEQUENCE</scope>
    <source>
        <strain evidence="2">SAG 7.73</strain>
    </source>
</reference>
<sequence>MADMTVVVLRDNFEAAIPSDAIWSAKATGTSGLIAQAETCGMQLYGGGAFKFAAGAYRQLQPATYPANASFELFINRVCPGDYSGETRLLVEYSTDDEATWYTAWVWAVCRDCYNYWQRLTFNLPFEEDTFALLRFRRDGNDKGSLLIDRLGFTILLASGAVPPPPPAKAIPPSPPPQPLVAVTRRDGFEQGQKGMDMTIWSPFAAGASGLIAQAETCGMQLYGGGAFKFAAGAYRQLQPATYPANASFELFINRVCPGDYSGETRLLVEYSTDDEATWYTAWVWAVCRDCYNYWQRLTFNLPFEEDTFALLRFRRDGNDKGSLLIDRLGFTILLASGAVPPPPPAKAIPPSPPPQPLVAVTRRDGFEQGQKGMDMTIWSPFAAGASGLIAQAETCGMQLYGGGAFKFAAGAYRQLQPATYPANASFELFINRVCPGDYSGETRLLVEYSTDDEATWYTAWVWAVCRDCYNYWQRLTFNLPFEEDTFALLRFRRDGNDKGSLLIDRLGFTILLASGAVPPPPPAKAIPPSPPPQPLVAVTRRDGFEQGQKGMDMTIWSPFAAGASGLIAQAETCGMQLYGGGAFKFAAGAYRQLQPATYPANASFELFINRVCPGDYSGETRLLVEYSTDDEATWYTAWVWAVCRDCYNYWQRLTFNLPFEEDTFALLRFRRDGNDKGSLLIDRLGFTILLASGAVPPPPPAKAIPPSPPPQPLVAVTRRDGFEQGQKGMDMTIWSPFAAGASGLIAQAETCGMQLYGGGAFKFAAGAYRQLQPATYPANASFELFINRVCPGDYSGETRLLVEYSTDDEASWAVAWTWTFCKDCFGSWQPAAFNMPFAAETQALLRFRRDGNDKGKVVIDNLQPSPAPYGNYGSGYYPSSPSAQAAPPAYPPASPPPPKLCPPLAADVAAAAAGGSDAAGMLLLGLYGDNSTAAHAAHALEGVWLSSQGMVLACLEGTVNARAAVCHGAGAAPAPSGGGSSYGSVSASSSSGGGHGGSSGGGGGHRIEVAALVALLRQQAGSSGPSGGSGSGSESGSIPAEALLPRALLDAVAAYVLYLPEGQFVLAVDGEGCTAALYSLGALSAAGEPRSVWVRVR</sequence>
<name>A0A835VVL4_CHLIN</name>
<protein>
    <submittedName>
        <fullName evidence="2">Uncharacterized protein</fullName>
    </submittedName>
</protein>
<dbReference type="EMBL" id="JAEHOC010000030">
    <property type="protein sequence ID" value="KAG2429550.1"/>
    <property type="molecule type" value="Genomic_DNA"/>
</dbReference>
<dbReference type="OrthoDB" id="10582448at2759"/>
<dbReference type="PANTHER" id="PTHR48125">
    <property type="entry name" value="LP07818P1"/>
    <property type="match status" value="1"/>
</dbReference>
<accession>A0A835VVL4</accession>
<feature type="region of interest" description="Disordered" evidence="1">
    <location>
        <begin position="975"/>
        <end position="1003"/>
    </location>
</feature>
<comment type="caution">
    <text evidence="2">The sequence shown here is derived from an EMBL/GenBank/DDBJ whole genome shotgun (WGS) entry which is preliminary data.</text>
</comment>